<name>A0A3B0Y4D6_9ZZZZ</name>
<feature type="non-terminal residue" evidence="1">
    <location>
        <position position="1"/>
    </location>
</feature>
<sequence>VVVVKKAIKEMKEISEIIKKWKIISLLEIGKIN</sequence>
<gene>
    <name evidence="1" type="ORF">MNBD_GAMMA10-1513</name>
</gene>
<organism evidence="1">
    <name type="scientific">hydrothermal vent metagenome</name>
    <dbReference type="NCBI Taxonomy" id="652676"/>
    <lineage>
        <taxon>unclassified sequences</taxon>
        <taxon>metagenomes</taxon>
        <taxon>ecological metagenomes</taxon>
    </lineage>
</organism>
<dbReference type="AlphaFoldDB" id="A0A3B0Y4D6"/>
<accession>A0A3B0Y4D6</accession>
<reference evidence="1" key="1">
    <citation type="submission" date="2018-06" db="EMBL/GenBank/DDBJ databases">
        <authorList>
            <person name="Zhirakovskaya E."/>
        </authorList>
    </citation>
    <scope>NUCLEOTIDE SEQUENCE</scope>
</reference>
<protein>
    <submittedName>
        <fullName evidence="1">Uncharacterized protein</fullName>
    </submittedName>
</protein>
<evidence type="ECO:0000313" key="1">
    <source>
        <dbReference type="EMBL" id="VAW63414.1"/>
    </source>
</evidence>
<proteinExistence type="predicted"/>
<dbReference type="EMBL" id="UOFJ01000101">
    <property type="protein sequence ID" value="VAW63414.1"/>
    <property type="molecule type" value="Genomic_DNA"/>
</dbReference>